<dbReference type="OrthoDB" id="346347at2157"/>
<organism evidence="1 2">
    <name type="scientific">Haloarcula sebkhae</name>
    <dbReference type="NCBI Taxonomy" id="932660"/>
    <lineage>
        <taxon>Archaea</taxon>
        <taxon>Methanobacteriati</taxon>
        <taxon>Methanobacteriota</taxon>
        <taxon>Stenosarchaea group</taxon>
        <taxon>Halobacteria</taxon>
        <taxon>Halobacteriales</taxon>
        <taxon>Haloarculaceae</taxon>
        <taxon>Haloarcula</taxon>
    </lineage>
</organism>
<reference evidence="1" key="2">
    <citation type="submission" date="2020-09" db="EMBL/GenBank/DDBJ databases">
        <authorList>
            <person name="Sun Q."/>
            <person name="Ohkuma M."/>
        </authorList>
    </citation>
    <scope>NUCLEOTIDE SEQUENCE</scope>
    <source>
        <strain evidence="1">JCM 19018</strain>
    </source>
</reference>
<reference evidence="1" key="1">
    <citation type="journal article" date="2014" name="Int. J. Syst. Evol. Microbiol.">
        <title>Complete genome sequence of Corynebacterium casei LMG S-19264T (=DSM 44701T), isolated from a smear-ripened cheese.</title>
        <authorList>
            <consortium name="US DOE Joint Genome Institute (JGI-PGF)"/>
            <person name="Walter F."/>
            <person name="Albersmeier A."/>
            <person name="Kalinowski J."/>
            <person name="Ruckert C."/>
        </authorList>
    </citation>
    <scope>NUCLEOTIDE SEQUENCE</scope>
    <source>
        <strain evidence="1">JCM 19018</strain>
    </source>
</reference>
<dbReference type="SUPFAM" id="SSF52980">
    <property type="entry name" value="Restriction endonuclease-like"/>
    <property type="match status" value="1"/>
</dbReference>
<dbReference type="AlphaFoldDB" id="A0A830EJW5"/>
<protein>
    <submittedName>
        <fullName evidence="1">Uncharacterized protein</fullName>
    </submittedName>
</protein>
<accession>A0A830EJW5</accession>
<dbReference type="InterPro" id="IPR011335">
    <property type="entry name" value="Restrct_endonuc-II-like"/>
</dbReference>
<comment type="caution">
    <text evidence="1">The sequence shown here is derived from an EMBL/GenBank/DDBJ whole genome shotgun (WGS) entry which is preliminary data.</text>
</comment>
<dbReference type="RefSeq" id="WP_188976967.1">
    <property type="nucleotide sequence ID" value="NZ_BMPD01000002.1"/>
</dbReference>
<evidence type="ECO:0000313" key="1">
    <source>
        <dbReference type="EMBL" id="GGK64710.1"/>
    </source>
</evidence>
<dbReference type="Gene3D" id="3.40.91.80">
    <property type="match status" value="1"/>
</dbReference>
<name>A0A830EJW5_9EURY</name>
<dbReference type="InterPro" id="IPR038365">
    <property type="entry name" value="EcoRII_C_sf"/>
</dbReference>
<proteinExistence type="predicted"/>
<dbReference type="EMBL" id="BMPD01000002">
    <property type="protein sequence ID" value="GGK64710.1"/>
    <property type="molecule type" value="Genomic_DNA"/>
</dbReference>
<evidence type="ECO:0000313" key="2">
    <source>
        <dbReference type="Proteomes" id="UP000614221"/>
    </source>
</evidence>
<dbReference type="Proteomes" id="UP000614221">
    <property type="component" value="Unassembled WGS sequence"/>
</dbReference>
<sequence>MNLSDEIANELQGSGFLEEVKADRLPDSTILTEAALDKYEKRHGSLNPDVIDQQADQVLERLLELEQEIYTEREQRVYREALVVFLQQKYDTGQISLQSFKTGSTGGGHFTEYPRLQDLFTELEEIYESTDDFEEAFTEILPLLYPAMDAISVSAQQSRRKRAGSSLRSHVENLLEKAGYTIESLQNAGNGYLYQLYREETGQEAPVYISYLTTLRDRFRQSLTDGSINDDDVPRFIVTGAGNSIFTSSRRSNVTDQKVTEIANEGFTLVVFNAVKQNQHSGKESVISYTELFQNRLPSLMKDQ</sequence>
<gene>
    <name evidence="1" type="ORF">GCM10009067_16440</name>
</gene>